<evidence type="ECO:0000313" key="1">
    <source>
        <dbReference type="EMBL" id="NLJ19082.1"/>
    </source>
</evidence>
<dbReference type="EMBL" id="JAAYSM010000328">
    <property type="protein sequence ID" value="NLJ19082.1"/>
    <property type="molecule type" value="Genomic_DNA"/>
</dbReference>
<dbReference type="RefSeq" id="WP_276649369.1">
    <property type="nucleotide sequence ID" value="NZ_JAAYSM010000328.1"/>
</dbReference>
<name>A0A7X8C4Y8_9LACT</name>
<dbReference type="Proteomes" id="UP000541058">
    <property type="component" value="Unassembled WGS sequence"/>
</dbReference>
<protein>
    <submittedName>
        <fullName evidence="1">Phage portal protein</fullName>
    </submittedName>
</protein>
<gene>
    <name evidence="1" type="ORF">GX355_09485</name>
</gene>
<evidence type="ECO:0000313" key="2">
    <source>
        <dbReference type="Proteomes" id="UP000541058"/>
    </source>
</evidence>
<reference evidence="1 2" key="1">
    <citation type="journal article" date="2020" name="Biotechnol. Biofuels">
        <title>New insights from the biogas microbiome by comprehensive genome-resolved metagenomics of nearly 1600 species originating from multiple anaerobic digesters.</title>
        <authorList>
            <person name="Campanaro S."/>
            <person name="Treu L."/>
            <person name="Rodriguez-R L.M."/>
            <person name="Kovalovszki A."/>
            <person name="Ziels R.M."/>
            <person name="Maus I."/>
            <person name="Zhu X."/>
            <person name="Kougias P.G."/>
            <person name="Basile A."/>
            <person name="Luo G."/>
            <person name="Schluter A."/>
            <person name="Konstantinidis K.T."/>
            <person name="Angelidaki I."/>
        </authorList>
    </citation>
    <scope>NUCLEOTIDE SEQUENCE [LARGE SCALE GENOMIC DNA]</scope>
    <source>
        <strain evidence="1">AS23ysBPME_34</strain>
    </source>
</reference>
<dbReference type="Pfam" id="PF04860">
    <property type="entry name" value="Phage_portal"/>
    <property type="match status" value="1"/>
</dbReference>
<sequence length="368" mass="41797">MDVIDGTVNFGSSSLIDSVLKHPAALKVFALQCDLFSLGEVFVKDKDGKLIDNDPFLSFINNPNPYEEKSDFLWNYMFNNMLGNAYTYVDSKIISDKNKAYNLDSWKVVIPDELKKFSDKLILSSSTEKALNNKSIRYIFDDGTSTRLEWGKIIHIPDLRVGGRFKGASRIDALKKIIANSEASLDAENININYSGKFLVASENTIEKPPLSTKEKKDIEKKMLGGKAVHAVNKMLEIRRFVEDMASLELDKKYLNAYYLIGKMYGIPRDVLEAYESSTFENQEKARGAHVSYALQPRGNALMNGFERMFGYQSEGKDIFISWDHLPFMQVFEEQRANIKKTTLDSLDKMLSMGFSKEEANSYLGTNF</sequence>
<comment type="caution">
    <text evidence="1">The sequence shown here is derived from an EMBL/GenBank/DDBJ whole genome shotgun (WGS) entry which is preliminary data.</text>
</comment>
<dbReference type="AlphaFoldDB" id="A0A7X8C4Y8"/>
<accession>A0A7X8C4Y8</accession>
<dbReference type="InterPro" id="IPR006944">
    <property type="entry name" value="Phage/GTA_portal"/>
</dbReference>
<organism evidence="1 2">
    <name type="scientific">Globicatella sulfidifaciens</name>
    <dbReference type="NCBI Taxonomy" id="136093"/>
    <lineage>
        <taxon>Bacteria</taxon>
        <taxon>Bacillati</taxon>
        <taxon>Bacillota</taxon>
        <taxon>Bacilli</taxon>
        <taxon>Lactobacillales</taxon>
        <taxon>Aerococcaceae</taxon>
        <taxon>Globicatella</taxon>
    </lineage>
</organism>
<proteinExistence type="predicted"/>